<accession>A0ABN3PRK3</accession>
<organism evidence="3 4">
    <name type="scientific">Actinomadura fulvescens</name>
    <dbReference type="NCBI Taxonomy" id="46160"/>
    <lineage>
        <taxon>Bacteria</taxon>
        <taxon>Bacillati</taxon>
        <taxon>Actinomycetota</taxon>
        <taxon>Actinomycetes</taxon>
        <taxon>Streptosporangiales</taxon>
        <taxon>Thermomonosporaceae</taxon>
        <taxon>Actinomadura</taxon>
    </lineage>
</organism>
<keyword evidence="1" id="KW-0808">Transferase</keyword>
<sequence>MAVSSFASLVVPARSESVKNARDWVAVILADWGHDPYVGKLVVSELVTNASKHTASVNMTVRVGRAEAWPVIEILDSSTEMPVARPLNESAEGGRGLAMLAALVKDWGAQPLETGGKAVWAILHTPTG</sequence>
<reference evidence="3 4" key="1">
    <citation type="journal article" date="2019" name="Int. J. Syst. Evol. Microbiol.">
        <title>The Global Catalogue of Microorganisms (GCM) 10K type strain sequencing project: providing services to taxonomists for standard genome sequencing and annotation.</title>
        <authorList>
            <consortium name="The Broad Institute Genomics Platform"/>
            <consortium name="The Broad Institute Genome Sequencing Center for Infectious Disease"/>
            <person name="Wu L."/>
            <person name="Ma J."/>
        </authorList>
    </citation>
    <scope>NUCLEOTIDE SEQUENCE [LARGE SCALE GENOMIC DNA]</scope>
    <source>
        <strain evidence="3 4">JCM 6833</strain>
    </source>
</reference>
<dbReference type="Pfam" id="PF13581">
    <property type="entry name" value="HATPase_c_2"/>
    <property type="match status" value="1"/>
</dbReference>
<keyword evidence="1" id="KW-0723">Serine/threonine-protein kinase</keyword>
<gene>
    <name evidence="3" type="ORF">GCM10010411_32080</name>
</gene>
<keyword evidence="1" id="KW-0418">Kinase</keyword>
<dbReference type="Gene3D" id="3.30.565.10">
    <property type="entry name" value="Histidine kinase-like ATPase, C-terminal domain"/>
    <property type="match status" value="1"/>
</dbReference>
<keyword evidence="4" id="KW-1185">Reference proteome</keyword>
<dbReference type="SUPFAM" id="SSF55874">
    <property type="entry name" value="ATPase domain of HSP90 chaperone/DNA topoisomerase II/histidine kinase"/>
    <property type="match status" value="1"/>
</dbReference>
<evidence type="ECO:0000313" key="4">
    <source>
        <dbReference type="Proteomes" id="UP001501509"/>
    </source>
</evidence>
<proteinExistence type="predicted"/>
<evidence type="ECO:0000259" key="2">
    <source>
        <dbReference type="Pfam" id="PF13581"/>
    </source>
</evidence>
<dbReference type="EMBL" id="BAAATD010000004">
    <property type="protein sequence ID" value="GAA2596221.1"/>
    <property type="molecule type" value="Genomic_DNA"/>
</dbReference>
<dbReference type="InterPro" id="IPR003594">
    <property type="entry name" value="HATPase_dom"/>
</dbReference>
<name>A0ABN3PRK3_9ACTN</name>
<dbReference type="CDD" id="cd16936">
    <property type="entry name" value="HATPase_RsbW-like"/>
    <property type="match status" value="1"/>
</dbReference>
<dbReference type="InterPro" id="IPR050267">
    <property type="entry name" value="Anti-sigma-factor_SerPK"/>
</dbReference>
<dbReference type="PANTHER" id="PTHR35526">
    <property type="entry name" value="ANTI-SIGMA-F FACTOR RSBW-RELATED"/>
    <property type="match status" value="1"/>
</dbReference>
<dbReference type="Proteomes" id="UP001501509">
    <property type="component" value="Unassembled WGS sequence"/>
</dbReference>
<evidence type="ECO:0000256" key="1">
    <source>
        <dbReference type="ARBA" id="ARBA00022527"/>
    </source>
</evidence>
<dbReference type="PANTHER" id="PTHR35526:SF3">
    <property type="entry name" value="ANTI-SIGMA-F FACTOR RSBW"/>
    <property type="match status" value="1"/>
</dbReference>
<comment type="caution">
    <text evidence="3">The sequence shown here is derived from an EMBL/GenBank/DDBJ whole genome shotgun (WGS) entry which is preliminary data.</text>
</comment>
<protein>
    <recommendedName>
        <fullName evidence="2">Histidine kinase/HSP90-like ATPase domain-containing protein</fullName>
    </recommendedName>
</protein>
<dbReference type="InterPro" id="IPR036890">
    <property type="entry name" value="HATPase_C_sf"/>
</dbReference>
<feature type="domain" description="Histidine kinase/HSP90-like ATPase" evidence="2">
    <location>
        <begin position="11"/>
        <end position="121"/>
    </location>
</feature>
<evidence type="ECO:0000313" key="3">
    <source>
        <dbReference type="EMBL" id="GAA2596221.1"/>
    </source>
</evidence>